<reference evidence="1 2" key="1">
    <citation type="journal article" date="2020" name="BMC Genomics">
        <title>Intraspecific diversification of the crop wild relative Brassica cretica Lam. using demographic model selection.</title>
        <authorList>
            <person name="Kioukis A."/>
            <person name="Michalopoulou V.A."/>
            <person name="Briers L."/>
            <person name="Pirintsos S."/>
            <person name="Studholme D.J."/>
            <person name="Pavlidis P."/>
            <person name="Sarris P.F."/>
        </authorList>
    </citation>
    <scope>NUCLEOTIDE SEQUENCE [LARGE SCALE GENOMIC DNA]</scope>
    <source>
        <strain evidence="2">cv. PFS-1207/04</strain>
    </source>
</reference>
<dbReference type="Proteomes" id="UP000266723">
    <property type="component" value="Unassembled WGS sequence"/>
</dbReference>
<protein>
    <submittedName>
        <fullName evidence="1">Uncharacterized protein</fullName>
    </submittedName>
</protein>
<organism evidence="1 2">
    <name type="scientific">Brassica cretica</name>
    <name type="common">Mustard</name>
    <dbReference type="NCBI Taxonomy" id="69181"/>
    <lineage>
        <taxon>Eukaryota</taxon>
        <taxon>Viridiplantae</taxon>
        <taxon>Streptophyta</taxon>
        <taxon>Embryophyta</taxon>
        <taxon>Tracheophyta</taxon>
        <taxon>Spermatophyta</taxon>
        <taxon>Magnoliopsida</taxon>
        <taxon>eudicotyledons</taxon>
        <taxon>Gunneridae</taxon>
        <taxon>Pentapetalae</taxon>
        <taxon>rosids</taxon>
        <taxon>malvids</taxon>
        <taxon>Brassicales</taxon>
        <taxon>Brassicaceae</taxon>
        <taxon>Brassiceae</taxon>
        <taxon>Brassica</taxon>
    </lineage>
</organism>
<accession>A0ABQ7AK17</accession>
<name>A0ABQ7AK17_BRACR</name>
<proteinExistence type="predicted"/>
<dbReference type="EMBL" id="QGKV02002055">
    <property type="protein sequence ID" value="KAF3498064.1"/>
    <property type="molecule type" value="Genomic_DNA"/>
</dbReference>
<sequence>MTDCLLHELRWIPQKREERQRGKRSSGEGGLRHSSCEALLHLQKLPGSGEGGLRHSSWEALLHLQKLPALGDWCPGDIECLTKRVEEAEQVIKGVPNLYKQIETLEAHVKILTGQVDSLTVQVANLKKLCFE</sequence>
<evidence type="ECO:0000313" key="1">
    <source>
        <dbReference type="EMBL" id="KAF3498064.1"/>
    </source>
</evidence>
<gene>
    <name evidence="1" type="ORF">DY000_02054866</name>
</gene>
<evidence type="ECO:0000313" key="2">
    <source>
        <dbReference type="Proteomes" id="UP000266723"/>
    </source>
</evidence>
<comment type="caution">
    <text evidence="1">The sequence shown here is derived from an EMBL/GenBank/DDBJ whole genome shotgun (WGS) entry which is preliminary data.</text>
</comment>
<keyword evidence="2" id="KW-1185">Reference proteome</keyword>